<dbReference type="Gene3D" id="3.10.129.10">
    <property type="entry name" value="Hotdog Thioesterase"/>
    <property type="match status" value="1"/>
</dbReference>
<dbReference type="Pfam" id="PF22817">
    <property type="entry name" value="ApeP-like"/>
    <property type="match status" value="1"/>
</dbReference>
<name>A0A317MZP4_9GAMM</name>
<evidence type="ECO:0000313" key="2">
    <source>
        <dbReference type="Proteomes" id="UP000246569"/>
    </source>
</evidence>
<gene>
    <name evidence="1" type="ORF">C7443_102226</name>
</gene>
<dbReference type="OrthoDB" id="9800188at2"/>
<accession>A0A317MZP4</accession>
<dbReference type="AlphaFoldDB" id="A0A317MZP4"/>
<proteinExistence type="predicted"/>
<dbReference type="EMBL" id="QGTJ01000002">
    <property type="protein sequence ID" value="PWV64576.1"/>
    <property type="molecule type" value="Genomic_DNA"/>
</dbReference>
<sequence>MTPSPLLDHAWIAAHIPHQGRMCLLDRVEQWSPTQVRCSASSHRVADHPLRVGERLGAHAGIEYAAQAMAVHGALLAGETAAPPRAGYLASVRDLQLQVARLDDVPGALLIDAELLSGDARSALYGFRLSDSRGAGLLSGRAAVIFDALAQVTR</sequence>
<keyword evidence="2" id="KW-1185">Reference proteome</keyword>
<comment type="caution">
    <text evidence="1">The sequence shown here is derived from an EMBL/GenBank/DDBJ whole genome shotgun (WGS) entry which is preliminary data.</text>
</comment>
<dbReference type="Proteomes" id="UP000246569">
    <property type="component" value="Unassembled WGS sequence"/>
</dbReference>
<dbReference type="InterPro" id="IPR029069">
    <property type="entry name" value="HotDog_dom_sf"/>
</dbReference>
<dbReference type="RefSeq" id="WP_110017225.1">
    <property type="nucleotide sequence ID" value="NZ_QGTJ01000002.1"/>
</dbReference>
<evidence type="ECO:0000313" key="1">
    <source>
        <dbReference type="EMBL" id="PWV64576.1"/>
    </source>
</evidence>
<reference evidence="1 2" key="1">
    <citation type="submission" date="2018-05" db="EMBL/GenBank/DDBJ databases">
        <title>Genomic Encyclopedia of Type Strains, Phase IV (KMG-IV): sequencing the most valuable type-strain genomes for metagenomic binning, comparative biology and taxonomic classification.</title>
        <authorList>
            <person name="Goeker M."/>
        </authorList>
    </citation>
    <scope>NUCLEOTIDE SEQUENCE [LARGE SCALE GENOMIC DNA]</scope>
    <source>
        <strain evidence="1 2">DSM 23606</strain>
    </source>
</reference>
<organism evidence="1 2">
    <name type="scientific">Plasticicumulans acidivorans</name>
    <dbReference type="NCBI Taxonomy" id="886464"/>
    <lineage>
        <taxon>Bacteria</taxon>
        <taxon>Pseudomonadati</taxon>
        <taxon>Pseudomonadota</taxon>
        <taxon>Gammaproteobacteria</taxon>
        <taxon>Candidatus Competibacteraceae</taxon>
        <taxon>Plasticicumulans</taxon>
    </lineage>
</organism>
<protein>
    <submittedName>
        <fullName evidence="1">Putative hotdog family 3-hydroxylacyl-ACP dehydratase</fullName>
    </submittedName>
</protein>
<dbReference type="InterPro" id="IPR016776">
    <property type="entry name" value="ApeP-like_dehydratase"/>
</dbReference>
<dbReference type="SUPFAM" id="SSF54637">
    <property type="entry name" value="Thioesterase/thiol ester dehydrase-isomerase"/>
    <property type="match status" value="1"/>
</dbReference>